<dbReference type="InterPro" id="IPR012334">
    <property type="entry name" value="Pectin_lyas_fold"/>
</dbReference>
<sequence length="443" mass="48875">MVYVGCSEDEQVNSDIVAKTISIVNVLDHGALGDGVTNDTQVIQNLLDDTSIQTILFETNKVFVIDDLTIPSNKTLIIDGTLQVNSNMNYGYEYYNFIYGKNVNDVIITGNGFIDGNKRALNNGYFSLIKFEDSNNIEVSVKKIGNNRLPNPKHSSLTLGCIYMINCNDVKVQDMTMENWSREGVWLLNCKDSNINNVDFNGDVDSWSGIQVGDGSNNSVSFCNVKNAGASGISFDTKFSTLSNCIVEDNTFHHGFNFGHSGLPTENCRISDCISRNSAVNGFNFGFGSNNNNVSNCHVDNANDKGFNVSNNATNIDFDNISAKQSNVGLALFETSVRVTNSEFLNNTTFAFFNIGNSADYVFRNVRLSNDPMQGEINFTDPEIDFTNFRISNGNVRKLSKIRLESAQGNTAVAFLKEIGNGYFVVETALEPNSSAHLKYYIE</sequence>
<proteinExistence type="predicted"/>
<dbReference type="InterPro" id="IPR011050">
    <property type="entry name" value="Pectin_lyase_fold/virulence"/>
</dbReference>
<gene>
    <name evidence="2" type="ORF">AWE51_22655</name>
</gene>
<comment type="caution">
    <text evidence="2">The sequence shown here is derived from an EMBL/GenBank/DDBJ whole genome shotgun (WGS) entry which is preliminary data.</text>
</comment>
<dbReference type="EMBL" id="LQRT01000006">
    <property type="protein sequence ID" value="KZS41210.1"/>
    <property type="molecule type" value="Genomic_DNA"/>
</dbReference>
<dbReference type="InterPro" id="IPR051801">
    <property type="entry name" value="GH28_Enzymes"/>
</dbReference>
<dbReference type="STRING" id="1642818.AWE51_22655"/>
<dbReference type="AlphaFoldDB" id="A0A163BB47"/>
<dbReference type="InterPro" id="IPR039448">
    <property type="entry name" value="Beta_helix"/>
</dbReference>
<keyword evidence="3" id="KW-1185">Reference proteome</keyword>
<protein>
    <recommendedName>
        <fullName evidence="1">Right handed beta helix domain-containing protein</fullName>
    </recommendedName>
</protein>
<dbReference type="Proteomes" id="UP000076715">
    <property type="component" value="Unassembled WGS sequence"/>
</dbReference>
<organism evidence="2 3">
    <name type="scientific">Aquimarina aggregata</name>
    <dbReference type="NCBI Taxonomy" id="1642818"/>
    <lineage>
        <taxon>Bacteria</taxon>
        <taxon>Pseudomonadati</taxon>
        <taxon>Bacteroidota</taxon>
        <taxon>Flavobacteriia</taxon>
        <taxon>Flavobacteriales</taxon>
        <taxon>Flavobacteriaceae</taxon>
        <taxon>Aquimarina</taxon>
    </lineage>
</organism>
<reference evidence="2 3" key="1">
    <citation type="submission" date="2016-01" db="EMBL/GenBank/DDBJ databases">
        <title>The draft genome sequence of Aquimarina sp. RZW4-3-2.</title>
        <authorList>
            <person name="Wang Y."/>
        </authorList>
    </citation>
    <scope>NUCLEOTIDE SEQUENCE [LARGE SCALE GENOMIC DNA]</scope>
    <source>
        <strain evidence="2 3">RZW4-3-2</strain>
    </source>
</reference>
<evidence type="ECO:0000313" key="2">
    <source>
        <dbReference type="EMBL" id="KZS41210.1"/>
    </source>
</evidence>
<evidence type="ECO:0000313" key="3">
    <source>
        <dbReference type="Proteomes" id="UP000076715"/>
    </source>
</evidence>
<name>A0A163BB47_9FLAO</name>
<dbReference type="PANTHER" id="PTHR31339:SF9">
    <property type="entry name" value="PLASMIN AND FIBRONECTIN-BINDING PROTEIN A"/>
    <property type="match status" value="1"/>
</dbReference>
<dbReference type="PANTHER" id="PTHR31339">
    <property type="entry name" value="PECTIN LYASE-RELATED"/>
    <property type="match status" value="1"/>
</dbReference>
<dbReference type="SMART" id="SM00710">
    <property type="entry name" value="PbH1"/>
    <property type="match status" value="5"/>
</dbReference>
<accession>A0A163BB47</accession>
<dbReference type="Gene3D" id="2.160.20.10">
    <property type="entry name" value="Single-stranded right-handed beta-helix, Pectin lyase-like"/>
    <property type="match status" value="1"/>
</dbReference>
<dbReference type="InterPro" id="IPR006626">
    <property type="entry name" value="PbH1"/>
</dbReference>
<feature type="domain" description="Right handed beta helix" evidence="1">
    <location>
        <begin position="161"/>
        <end position="320"/>
    </location>
</feature>
<evidence type="ECO:0000259" key="1">
    <source>
        <dbReference type="Pfam" id="PF13229"/>
    </source>
</evidence>
<dbReference type="Pfam" id="PF13229">
    <property type="entry name" value="Beta_helix"/>
    <property type="match status" value="1"/>
</dbReference>
<dbReference type="SUPFAM" id="SSF51126">
    <property type="entry name" value="Pectin lyase-like"/>
    <property type="match status" value="2"/>
</dbReference>